<reference evidence="1" key="1">
    <citation type="journal article" date="2020" name="Nature">
        <title>Giant virus diversity and host interactions through global metagenomics.</title>
        <authorList>
            <person name="Schulz F."/>
            <person name="Roux S."/>
            <person name="Paez-Espino D."/>
            <person name="Jungbluth S."/>
            <person name="Walsh D.A."/>
            <person name="Denef V.J."/>
            <person name="McMahon K.D."/>
            <person name="Konstantinidis K.T."/>
            <person name="Eloe-Fadrosh E.A."/>
            <person name="Kyrpides N.C."/>
            <person name="Woyke T."/>
        </authorList>
    </citation>
    <scope>NUCLEOTIDE SEQUENCE</scope>
    <source>
        <strain evidence="1">GVMAG-M-3300023179-107</strain>
    </source>
</reference>
<dbReference type="AlphaFoldDB" id="A0A6C0E1Z0"/>
<evidence type="ECO:0000313" key="1">
    <source>
        <dbReference type="EMBL" id="QHT22289.1"/>
    </source>
</evidence>
<name>A0A6C0E1Z0_9ZZZZ</name>
<dbReference type="EMBL" id="MN739708">
    <property type="protein sequence ID" value="QHT22289.1"/>
    <property type="molecule type" value="Genomic_DNA"/>
</dbReference>
<accession>A0A6C0E1Z0</accession>
<proteinExistence type="predicted"/>
<protein>
    <submittedName>
        <fullName evidence="1">Uncharacterized protein</fullName>
    </submittedName>
</protein>
<sequence>MIEFDVFFKTKNSSPKVSFNQYVEVFTTYSAYEYDRSPIDSVLYKKCLKRIPEWQWMNIFITLNDFKSNTMPVHKDSLNNTLLHRTQ</sequence>
<organism evidence="1">
    <name type="scientific">viral metagenome</name>
    <dbReference type="NCBI Taxonomy" id="1070528"/>
    <lineage>
        <taxon>unclassified sequences</taxon>
        <taxon>metagenomes</taxon>
        <taxon>organismal metagenomes</taxon>
    </lineage>
</organism>